<accession>A0A485MGU6</accession>
<evidence type="ECO:0000313" key="1">
    <source>
        <dbReference type="EMBL" id="VFV19188.1"/>
    </source>
</evidence>
<organism evidence="1 2">
    <name type="scientific">Lynx pardinus</name>
    <name type="common">Iberian lynx</name>
    <name type="synonym">Felis pardina</name>
    <dbReference type="NCBI Taxonomy" id="191816"/>
    <lineage>
        <taxon>Eukaryota</taxon>
        <taxon>Metazoa</taxon>
        <taxon>Chordata</taxon>
        <taxon>Craniata</taxon>
        <taxon>Vertebrata</taxon>
        <taxon>Euteleostomi</taxon>
        <taxon>Mammalia</taxon>
        <taxon>Eutheria</taxon>
        <taxon>Laurasiatheria</taxon>
        <taxon>Carnivora</taxon>
        <taxon>Feliformia</taxon>
        <taxon>Felidae</taxon>
        <taxon>Felinae</taxon>
        <taxon>Lynx</taxon>
    </lineage>
</organism>
<feature type="non-terminal residue" evidence="1">
    <location>
        <position position="74"/>
    </location>
</feature>
<dbReference type="InterPro" id="IPR029058">
    <property type="entry name" value="AB_hydrolase_fold"/>
</dbReference>
<dbReference type="AlphaFoldDB" id="A0A485MGU6"/>
<dbReference type="Proteomes" id="UP000386466">
    <property type="component" value="Unassembled WGS sequence"/>
</dbReference>
<proteinExistence type="predicted"/>
<protein>
    <submittedName>
        <fullName evidence="1">Arylacetamide deacetylase-like 2</fullName>
    </submittedName>
</protein>
<dbReference type="Gene3D" id="3.40.50.1820">
    <property type="entry name" value="alpha/beta hydrolase"/>
    <property type="match status" value="1"/>
</dbReference>
<feature type="non-terminal residue" evidence="1">
    <location>
        <position position="1"/>
    </location>
</feature>
<keyword evidence="2" id="KW-1185">Reference proteome</keyword>
<evidence type="ECO:0000313" key="2">
    <source>
        <dbReference type="Proteomes" id="UP000386466"/>
    </source>
</evidence>
<sequence>HMCFENLGIIRHGDLISMIFSLDYTQPLSDENVTETDTAFVGTPVHLYLPKRKSEIPRPAVIYIHGGGFCFGSF</sequence>
<dbReference type="EMBL" id="CAAGRJ010001346">
    <property type="protein sequence ID" value="VFV19188.1"/>
    <property type="molecule type" value="Genomic_DNA"/>
</dbReference>
<dbReference type="SUPFAM" id="SSF53474">
    <property type="entry name" value="alpha/beta-Hydrolases"/>
    <property type="match status" value="1"/>
</dbReference>
<gene>
    <name evidence="1" type="ORF">LYPA_23C004481</name>
</gene>
<name>A0A485MGU6_LYNPA</name>
<reference evidence="1 2" key="1">
    <citation type="submission" date="2019-01" db="EMBL/GenBank/DDBJ databases">
        <authorList>
            <person name="Alioto T."/>
            <person name="Alioto T."/>
        </authorList>
    </citation>
    <scope>NUCLEOTIDE SEQUENCE [LARGE SCALE GENOMIC DNA]</scope>
</reference>